<keyword evidence="3" id="KW-1185">Reference proteome</keyword>
<name>A0AAD6UHZ1_9AGAR</name>
<sequence>MSAAGRAVAFSPHHITLLPYDVFLDIAECVPAVDVLTLSLTSQQMRGLLLPRLYHSLCLGSSAACASALPMLQQHPDICVHIRKLILRPNNRQAWPVSDSEIDEVWVASKVREISPHLSGLLAFEWDAEYFPDSELWMALRNSCPLLSSLRCVTVFQDFDPRSQLFGFDNLSEFSLCVRHQKEGEFSEKGRNFPSQLWKMLARCPNLELLNLSSADATVQFVPIRDLTSGCWPRLRSLTLTLIQYEVEHHVAALRAFLLAHPTITHLAIHPRTSNRASQNTLFARAAFPRLVSFVGGYYHLEQLPCQSAIQTLDITQAPLSTHAFARLVPALRTFVALTRLELRLSDYGTREDITAVAQACPALAYFRVTFVDHAVIRPRHFDFIAEGLRNLVHLRAFALEKRSLALDLPMLRTALLFCGHVPSLREIELRWFRDSKLGEQGTFAIVREAQGTFLEAFERGIGVEGDVFVRRYREPLPVGAACE</sequence>
<reference evidence="2" key="1">
    <citation type="submission" date="2023-03" db="EMBL/GenBank/DDBJ databases">
        <title>Massive genome expansion in bonnet fungi (Mycena s.s.) driven by repeated elements and novel gene families across ecological guilds.</title>
        <authorList>
            <consortium name="Lawrence Berkeley National Laboratory"/>
            <person name="Harder C.B."/>
            <person name="Miyauchi S."/>
            <person name="Viragh M."/>
            <person name="Kuo A."/>
            <person name="Thoen E."/>
            <person name="Andreopoulos B."/>
            <person name="Lu D."/>
            <person name="Skrede I."/>
            <person name="Drula E."/>
            <person name="Henrissat B."/>
            <person name="Morin E."/>
            <person name="Kohler A."/>
            <person name="Barry K."/>
            <person name="LaButti K."/>
            <person name="Morin E."/>
            <person name="Salamov A."/>
            <person name="Lipzen A."/>
            <person name="Mereny Z."/>
            <person name="Hegedus B."/>
            <person name="Baldrian P."/>
            <person name="Stursova M."/>
            <person name="Weitz H."/>
            <person name="Taylor A."/>
            <person name="Grigoriev I.V."/>
            <person name="Nagy L.G."/>
            <person name="Martin F."/>
            <person name="Kauserud H."/>
        </authorList>
    </citation>
    <scope>NUCLEOTIDE SEQUENCE</scope>
    <source>
        <strain evidence="2">CBHHK173m</strain>
    </source>
</reference>
<organism evidence="2 3">
    <name type="scientific">Mycena belliarum</name>
    <dbReference type="NCBI Taxonomy" id="1033014"/>
    <lineage>
        <taxon>Eukaryota</taxon>
        <taxon>Fungi</taxon>
        <taxon>Dikarya</taxon>
        <taxon>Basidiomycota</taxon>
        <taxon>Agaricomycotina</taxon>
        <taxon>Agaricomycetes</taxon>
        <taxon>Agaricomycetidae</taxon>
        <taxon>Agaricales</taxon>
        <taxon>Marasmiineae</taxon>
        <taxon>Mycenaceae</taxon>
        <taxon>Mycena</taxon>
    </lineage>
</organism>
<dbReference type="InterPro" id="IPR032675">
    <property type="entry name" value="LRR_dom_sf"/>
</dbReference>
<evidence type="ECO:0000313" key="3">
    <source>
        <dbReference type="Proteomes" id="UP001222325"/>
    </source>
</evidence>
<gene>
    <name evidence="2" type="ORF">B0H15DRAFT_899847</name>
</gene>
<dbReference type="InterPro" id="IPR036047">
    <property type="entry name" value="F-box-like_dom_sf"/>
</dbReference>
<dbReference type="SUPFAM" id="SSF81383">
    <property type="entry name" value="F-box domain"/>
    <property type="match status" value="1"/>
</dbReference>
<dbReference type="PROSITE" id="PS50181">
    <property type="entry name" value="FBOX"/>
    <property type="match status" value="1"/>
</dbReference>
<dbReference type="InterPro" id="IPR001810">
    <property type="entry name" value="F-box_dom"/>
</dbReference>
<dbReference type="EMBL" id="JARJCN010000005">
    <property type="protein sequence ID" value="KAJ7100946.1"/>
    <property type="molecule type" value="Genomic_DNA"/>
</dbReference>
<dbReference type="AlphaFoldDB" id="A0AAD6UHZ1"/>
<dbReference type="Gene3D" id="3.80.10.10">
    <property type="entry name" value="Ribonuclease Inhibitor"/>
    <property type="match status" value="1"/>
</dbReference>
<evidence type="ECO:0000259" key="1">
    <source>
        <dbReference type="PROSITE" id="PS50181"/>
    </source>
</evidence>
<accession>A0AAD6UHZ1</accession>
<protein>
    <recommendedName>
        <fullName evidence="1">F-box domain-containing protein</fullName>
    </recommendedName>
</protein>
<evidence type="ECO:0000313" key="2">
    <source>
        <dbReference type="EMBL" id="KAJ7100946.1"/>
    </source>
</evidence>
<comment type="caution">
    <text evidence="2">The sequence shown here is derived from an EMBL/GenBank/DDBJ whole genome shotgun (WGS) entry which is preliminary data.</text>
</comment>
<dbReference type="Proteomes" id="UP001222325">
    <property type="component" value="Unassembled WGS sequence"/>
</dbReference>
<dbReference type="SUPFAM" id="SSF52047">
    <property type="entry name" value="RNI-like"/>
    <property type="match status" value="1"/>
</dbReference>
<feature type="domain" description="F-box" evidence="1">
    <location>
        <begin position="12"/>
        <end position="57"/>
    </location>
</feature>
<proteinExistence type="predicted"/>